<dbReference type="CDD" id="cd00051">
    <property type="entry name" value="EFh"/>
    <property type="match status" value="1"/>
</dbReference>
<dbReference type="PANTHER" id="PTHR23048:SF0">
    <property type="entry name" value="CALMODULIN LIKE 3"/>
    <property type="match status" value="1"/>
</dbReference>
<dbReference type="InterPro" id="IPR050230">
    <property type="entry name" value="CALM/Myosin/TropC-like"/>
</dbReference>
<dbReference type="InterPro" id="IPR000261">
    <property type="entry name" value="EH_dom"/>
</dbReference>
<evidence type="ECO:0000313" key="8">
    <source>
        <dbReference type="Proteomes" id="UP000649617"/>
    </source>
</evidence>
<dbReference type="PANTHER" id="PTHR23048">
    <property type="entry name" value="MYOSIN LIGHT CHAIN 1, 3"/>
    <property type="match status" value="1"/>
</dbReference>
<dbReference type="Proteomes" id="UP000649617">
    <property type="component" value="Unassembled WGS sequence"/>
</dbReference>
<dbReference type="Gene3D" id="1.10.238.10">
    <property type="entry name" value="EF-hand"/>
    <property type="match status" value="2"/>
</dbReference>
<organism evidence="7 8">
    <name type="scientific">Symbiodinium pilosum</name>
    <name type="common">Dinoflagellate</name>
    <dbReference type="NCBI Taxonomy" id="2952"/>
    <lineage>
        <taxon>Eukaryota</taxon>
        <taxon>Sar</taxon>
        <taxon>Alveolata</taxon>
        <taxon>Dinophyceae</taxon>
        <taxon>Suessiales</taxon>
        <taxon>Symbiodiniaceae</taxon>
        <taxon>Symbiodinium</taxon>
    </lineage>
</organism>
<reference evidence="7" key="1">
    <citation type="submission" date="2021-02" db="EMBL/GenBank/DDBJ databases">
        <authorList>
            <person name="Dougan E. K."/>
            <person name="Rhodes N."/>
            <person name="Thang M."/>
            <person name="Chan C."/>
        </authorList>
    </citation>
    <scope>NUCLEOTIDE SEQUENCE</scope>
</reference>
<feature type="domain" description="EF-hand" evidence="6">
    <location>
        <begin position="126"/>
        <end position="161"/>
    </location>
</feature>
<evidence type="ECO:0000256" key="4">
    <source>
        <dbReference type="ARBA" id="ARBA00022837"/>
    </source>
</evidence>
<keyword evidence="2" id="KW-0479">Metal-binding</keyword>
<sequence length="290" mass="32081">MFVLKHLRNFHQYDKSGTGTISIPEMKAVLRTTTIGLTERDLKSVLKQVDADGDGAVSFPEYLRLAQKLAEMQNKTKGKSSRIPRLYLEPAALEQYTDLFEGAAGEDGAVSLSQLQEFLQQHKMTISEERLTSIMKEVDDDDSGVLELDEFLILLIKALGIKKRKVGPEQNPASQLRQEGIAGHQDMFDCALAWLCPNCLQQASWRENQTAIASTMLGKGTADEKSLAAKPEAAVSAQVIDMFVSDSWQVVLDGRHFERFRAGNRGTVLDVDRESGCCRVAFDESPGVLS</sequence>
<evidence type="ECO:0000313" key="7">
    <source>
        <dbReference type="EMBL" id="CAE7600920.1"/>
    </source>
</evidence>
<evidence type="ECO:0000256" key="5">
    <source>
        <dbReference type="ARBA" id="ARBA00022990"/>
    </source>
</evidence>
<protein>
    <recommendedName>
        <fullName evidence="1">Calmodulin</fullName>
    </recommendedName>
</protein>
<dbReference type="GO" id="GO:0005509">
    <property type="term" value="F:calcium ion binding"/>
    <property type="evidence" value="ECO:0007669"/>
    <property type="project" value="InterPro"/>
</dbReference>
<dbReference type="GO" id="GO:0016460">
    <property type="term" value="C:myosin II complex"/>
    <property type="evidence" value="ECO:0007669"/>
    <property type="project" value="TreeGrafter"/>
</dbReference>
<evidence type="ECO:0000259" key="6">
    <source>
        <dbReference type="PROSITE" id="PS50222"/>
    </source>
</evidence>
<evidence type="ECO:0000256" key="1">
    <source>
        <dbReference type="ARBA" id="ARBA00020786"/>
    </source>
</evidence>
<dbReference type="SUPFAM" id="SSF47473">
    <property type="entry name" value="EF-hand"/>
    <property type="match status" value="1"/>
</dbReference>
<dbReference type="InterPro" id="IPR011992">
    <property type="entry name" value="EF-hand-dom_pair"/>
</dbReference>
<evidence type="ECO:0000256" key="2">
    <source>
        <dbReference type="ARBA" id="ARBA00022723"/>
    </source>
</evidence>
<dbReference type="PROSITE" id="PS00018">
    <property type="entry name" value="EF_HAND_1"/>
    <property type="match status" value="3"/>
</dbReference>
<accession>A0A812V202</accession>
<gene>
    <name evidence="7" type="primary">tnc-2</name>
    <name evidence="7" type="ORF">SPIL2461_LOCUS15956</name>
</gene>
<keyword evidence="3" id="KW-0677">Repeat</keyword>
<dbReference type="Pfam" id="PF12763">
    <property type="entry name" value="EH"/>
    <property type="match status" value="1"/>
</dbReference>
<keyword evidence="8" id="KW-1185">Reference proteome</keyword>
<proteinExistence type="predicted"/>
<evidence type="ECO:0000256" key="3">
    <source>
        <dbReference type="ARBA" id="ARBA00022737"/>
    </source>
</evidence>
<name>A0A812V202_SYMPI</name>
<dbReference type="OrthoDB" id="430660at2759"/>
<dbReference type="EMBL" id="CAJNIZ010040247">
    <property type="protein sequence ID" value="CAE7600920.1"/>
    <property type="molecule type" value="Genomic_DNA"/>
</dbReference>
<dbReference type="InterPro" id="IPR018247">
    <property type="entry name" value="EF_Hand_1_Ca_BS"/>
</dbReference>
<feature type="domain" description="EF-hand" evidence="6">
    <location>
        <begin position="10"/>
        <end position="36"/>
    </location>
</feature>
<feature type="domain" description="EF-hand" evidence="6">
    <location>
        <begin position="37"/>
        <end position="72"/>
    </location>
</feature>
<comment type="caution">
    <text evidence="7">The sequence shown here is derived from an EMBL/GenBank/DDBJ whole genome shotgun (WGS) entry which is preliminary data.</text>
</comment>
<dbReference type="AlphaFoldDB" id="A0A812V202"/>
<dbReference type="InterPro" id="IPR002048">
    <property type="entry name" value="EF_hand_dom"/>
</dbReference>
<keyword evidence="4" id="KW-0106">Calcium</keyword>
<dbReference type="Pfam" id="PF13499">
    <property type="entry name" value="EF-hand_7"/>
    <property type="match status" value="1"/>
</dbReference>
<keyword evidence="5" id="KW-0007">Acetylation</keyword>
<dbReference type="SMART" id="SM00054">
    <property type="entry name" value="EFh"/>
    <property type="match status" value="3"/>
</dbReference>
<dbReference type="PROSITE" id="PS50222">
    <property type="entry name" value="EF_HAND_2"/>
    <property type="match status" value="3"/>
</dbReference>